<evidence type="ECO:0000313" key="1">
    <source>
        <dbReference type="EMBL" id="MED6188476.1"/>
    </source>
</evidence>
<proteinExistence type="predicted"/>
<dbReference type="EMBL" id="JASCZI010182719">
    <property type="protein sequence ID" value="MED6188476.1"/>
    <property type="molecule type" value="Genomic_DNA"/>
</dbReference>
<sequence length="89" mass="9476">MEELGGAAPHGVKGYAGEAIEFRNVCLLLVICSGRIWVEENGKSLIEDDGHIMAGKACNVRVATFLERPGNLNDAPLAEELAPQAADEI</sequence>
<dbReference type="Proteomes" id="UP001341840">
    <property type="component" value="Unassembled WGS sequence"/>
</dbReference>
<name>A0ABU6WRF4_9FABA</name>
<organism evidence="1 2">
    <name type="scientific">Stylosanthes scabra</name>
    <dbReference type="NCBI Taxonomy" id="79078"/>
    <lineage>
        <taxon>Eukaryota</taxon>
        <taxon>Viridiplantae</taxon>
        <taxon>Streptophyta</taxon>
        <taxon>Embryophyta</taxon>
        <taxon>Tracheophyta</taxon>
        <taxon>Spermatophyta</taxon>
        <taxon>Magnoliopsida</taxon>
        <taxon>eudicotyledons</taxon>
        <taxon>Gunneridae</taxon>
        <taxon>Pentapetalae</taxon>
        <taxon>rosids</taxon>
        <taxon>fabids</taxon>
        <taxon>Fabales</taxon>
        <taxon>Fabaceae</taxon>
        <taxon>Papilionoideae</taxon>
        <taxon>50 kb inversion clade</taxon>
        <taxon>dalbergioids sensu lato</taxon>
        <taxon>Dalbergieae</taxon>
        <taxon>Pterocarpus clade</taxon>
        <taxon>Stylosanthes</taxon>
    </lineage>
</organism>
<reference evidence="1 2" key="1">
    <citation type="journal article" date="2023" name="Plants (Basel)">
        <title>Bridging the Gap: Combining Genomics and Transcriptomics Approaches to Understand Stylosanthes scabra, an Orphan Legume from the Brazilian Caatinga.</title>
        <authorList>
            <person name="Ferreira-Neto J.R.C."/>
            <person name="da Silva M.D."/>
            <person name="Binneck E."/>
            <person name="de Melo N.F."/>
            <person name="da Silva R.H."/>
            <person name="de Melo A.L.T.M."/>
            <person name="Pandolfi V."/>
            <person name="Bustamante F.O."/>
            <person name="Brasileiro-Vidal A.C."/>
            <person name="Benko-Iseppon A.M."/>
        </authorList>
    </citation>
    <scope>NUCLEOTIDE SEQUENCE [LARGE SCALE GENOMIC DNA]</scope>
    <source>
        <tissue evidence="1">Leaves</tissue>
    </source>
</reference>
<protein>
    <submittedName>
        <fullName evidence="1">Uncharacterized protein</fullName>
    </submittedName>
</protein>
<keyword evidence="2" id="KW-1185">Reference proteome</keyword>
<accession>A0ABU6WRF4</accession>
<comment type="caution">
    <text evidence="1">The sequence shown here is derived from an EMBL/GenBank/DDBJ whole genome shotgun (WGS) entry which is preliminary data.</text>
</comment>
<gene>
    <name evidence="1" type="ORF">PIB30_086346</name>
</gene>
<evidence type="ECO:0000313" key="2">
    <source>
        <dbReference type="Proteomes" id="UP001341840"/>
    </source>
</evidence>